<feature type="transmembrane region" description="Helical" evidence="5">
    <location>
        <begin position="219"/>
        <end position="236"/>
    </location>
</feature>
<evidence type="ECO:0000313" key="7">
    <source>
        <dbReference type="Proteomes" id="UP000033860"/>
    </source>
</evidence>
<evidence type="ECO:0000256" key="4">
    <source>
        <dbReference type="ARBA" id="ARBA00023136"/>
    </source>
</evidence>
<dbReference type="GO" id="GO:0006882">
    <property type="term" value="P:intracellular zinc ion homeostasis"/>
    <property type="evidence" value="ECO:0007669"/>
    <property type="project" value="TreeGrafter"/>
</dbReference>
<evidence type="ECO:0000313" key="6">
    <source>
        <dbReference type="EMBL" id="KKU61266.1"/>
    </source>
</evidence>
<dbReference type="PATRIC" id="fig|1618371.3.peg.773"/>
<feature type="transmembrane region" description="Helical" evidence="5">
    <location>
        <begin position="62"/>
        <end position="81"/>
    </location>
</feature>
<accession>A0A0G1RVX8</accession>
<dbReference type="GO" id="GO:0005385">
    <property type="term" value="F:zinc ion transmembrane transporter activity"/>
    <property type="evidence" value="ECO:0007669"/>
    <property type="project" value="TreeGrafter"/>
</dbReference>
<feature type="transmembrane region" description="Helical" evidence="5">
    <location>
        <begin position="6"/>
        <end position="23"/>
    </location>
</feature>
<dbReference type="InterPro" id="IPR003689">
    <property type="entry name" value="ZIP"/>
</dbReference>
<gene>
    <name evidence="6" type="ORF">UX85_C0004G0188</name>
</gene>
<feature type="transmembrane region" description="Helical" evidence="5">
    <location>
        <begin position="30"/>
        <end position="50"/>
    </location>
</feature>
<evidence type="ECO:0000256" key="1">
    <source>
        <dbReference type="ARBA" id="ARBA00004141"/>
    </source>
</evidence>
<keyword evidence="2 5" id="KW-0812">Transmembrane</keyword>
<feature type="transmembrane region" description="Helical" evidence="5">
    <location>
        <begin position="186"/>
        <end position="207"/>
    </location>
</feature>
<keyword evidence="4 5" id="KW-0472">Membrane</keyword>
<evidence type="ECO:0000256" key="5">
    <source>
        <dbReference type="SAM" id="Phobius"/>
    </source>
</evidence>
<dbReference type="PANTHER" id="PTHR16950:SF16">
    <property type="entry name" value="ZINC TRANSPORTER ZIP13"/>
    <property type="match status" value="1"/>
</dbReference>
<keyword evidence="3 5" id="KW-1133">Transmembrane helix</keyword>
<name>A0A0G1RVX8_9BACT</name>
<evidence type="ECO:0000256" key="2">
    <source>
        <dbReference type="ARBA" id="ARBA00022692"/>
    </source>
</evidence>
<sequence>MILLATGLISLGGLIGIVSLAVNQKRLERALLVLVSLSAGALMGGAFLHLLPEAVNQLDSELAFGGVLVVFIGFFLVEKVLHWHHCHKGNCEQKELLGRINLIGDSLHNFLDGLIIAAGFGVSRNLGWATTLAVALHEIPQEIGDFGVLLYAGWGRRKALVANFLAALTVVLGGAIGYLISVSDNLIAYMLPVAAGGFIYIAASDLMPEIKKEESLRKSVKLFLVFLLGVGLMWALKLLEP</sequence>
<dbReference type="GO" id="GO:0016020">
    <property type="term" value="C:membrane"/>
    <property type="evidence" value="ECO:0007669"/>
    <property type="project" value="UniProtKB-SubCell"/>
</dbReference>
<protein>
    <submittedName>
        <fullName evidence="6">Zinc/iron permease</fullName>
    </submittedName>
</protein>
<dbReference type="AlphaFoldDB" id="A0A0G1RVX8"/>
<dbReference type="Proteomes" id="UP000033860">
    <property type="component" value="Unassembled WGS sequence"/>
</dbReference>
<dbReference type="EMBL" id="LCNT01000004">
    <property type="protein sequence ID" value="KKU61266.1"/>
    <property type="molecule type" value="Genomic_DNA"/>
</dbReference>
<feature type="transmembrane region" description="Helical" evidence="5">
    <location>
        <begin position="160"/>
        <end position="180"/>
    </location>
</feature>
<reference evidence="6 7" key="1">
    <citation type="journal article" date="2015" name="Nature">
        <title>rRNA introns, odd ribosomes, and small enigmatic genomes across a large radiation of phyla.</title>
        <authorList>
            <person name="Brown C.T."/>
            <person name="Hug L.A."/>
            <person name="Thomas B.C."/>
            <person name="Sharon I."/>
            <person name="Castelle C.J."/>
            <person name="Singh A."/>
            <person name="Wilkins M.J."/>
            <person name="Williams K.H."/>
            <person name="Banfield J.F."/>
        </authorList>
    </citation>
    <scope>NUCLEOTIDE SEQUENCE [LARGE SCALE GENOMIC DNA]</scope>
</reference>
<proteinExistence type="predicted"/>
<evidence type="ECO:0000256" key="3">
    <source>
        <dbReference type="ARBA" id="ARBA00022989"/>
    </source>
</evidence>
<comment type="caution">
    <text evidence="6">The sequence shown here is derived from an EMBL/GenBank/DDBJ whole genome shotgun (WGS) entry which is preliminary data.</text>
</comment>
<organism evidence="6 7">
    <name type="scientific">Candidatus Beckwithbacteria bacterium GW2011_GWB1_47_15</name>
    <dbReference type="NCBI Taxonomy" id="1618371"/>
    <lineage>
        <taxon>Bacteria</taxon>
        <taxon>Candidatus Beckwithiibacteriota</taxon>
    </lineage>
</organism>
<comment type="subcellular location">
    <subcellularLocation>
        <location evidence="1">Membrane</location>
        <topology evidence="1">Multi-pass membrane protein</topology>
    </subcellularLocation>
</comment>
<dbReference type="PANTHER" id="PTHR16950">
    <property type="entry name" value="ZINC TRANSPORTER SLC39A7 HISTIDINE-RICH MEMBRANE PROTEIN KE4"/>
    <property type="match status" value="1"/>
</dbReference>
<dbReference type="Pfam" id="PF02535">
    <property type="entry name" value="Zip"/>
    <property type="match status" value="1"/>
</dbReference>